<dbReference type="Gene3D" id="3.90.640.10">
    <property type="entry name" value="Actin, Chain A, domain 4"/>
    <property type="match status" value="1"/>
</dbReference>
<comment type="similarity">
    <text evidence="3">Belongs to the actin family.</text>
</comment>
<dbReference type="PANTHER" id="PTHR11937">
    <property type="entry name" value="ACTIN"/>
    <property type="match status" value="1"/>
</dbReference>
<dbReference type="STRING" id="4537.A0A0E0JJ11"/>
<dbReference type="AlphaFoldDB" id="A0A0E0JJ11"/>
<evidence type="ECO:0000256" key="2">
    <source>
        <dbReference type="ARBA" id="ARBA00023242"/>
    </source>
</evidence>
<keyword evidence="5" id="KW-1185">Reference proteome</keyword>
<evidence type="ECO:0000313" key="4">
    <source>
        <dbReference type="EnsemblPlants" id="OPUNC01G16760.1"/>
    </source>
</evidence>
<dbReference type="Gramene" id="OPUNC01G16760.1">
    <property type="protein sequence ID" value="OPUNC01G16760.1"/>
    <property type="gene ID" value="OPUNC01G16760"/>
</dbReference>
<dbReference type="HOGENOM" id="CLU_008246_0_0_1"/>
<keyword evidence="2" id="KW-0539">Nucleus</keyword>
<dbReference type="SMART" id="SM00268">
    <property type="entry name" value="ACTIN"/>
    <property type="match status" value="1"/>
</dbReference>
<dbReference type="Gene3D" id="3.30.420.40">
    <property type="match status" value="3"/>
</dbReference>
<accession>A0A0E0JJ11</accession>
<proteinExistence type="inferred from homology"/>
<evidence type="ECO:0008006" key="6">
    <source>
        <dbReference type="Google" id="ProtNLM"/>
    </source>
</evidence>
<evidence type="ECO:0000313" key="5">
    <source>
        <dbReference type="Proteomes" id="UP000026962"/>
    </source>
</evidence>
<dbReference type="eggNOG" id="KOG0681">
    <property type="taxonomic scope" value="Eukaryota"/>
</dbReference>
<dbReference type="SUPFAM" id="SSF53067">
    <property type="entry name" value="Actin-like ATPase domain"/>
    <property type="match status" value="2"/>
</dbReference>
<dbReference type="Pfam" id="PF00022">
    <property type="entry name" value="Actin"/>
    <property type="match status" value="2"/>
</dbReference>
<dbReference type="FunFam" id="3.30.420.40:FF:000058">
    <property type="entry name" value="Putative actin-related protein 5"/>
    <property type="match status" value="1"/>
</dbReference>
<organism evidence="4">
    <name type="scientific">Oryza punctata</name>
    <name type="common">Red rice</name>
    <dbReference type="NCBI Taxonomy" id="4537"/>
    <lineage>
        <taxon>Eukaryota</taxon>
        <taxon>Viridiplantae</taxon>
        <taxon>Streptophyta</taxon>
        <taxon>Embryophyta</taxon>
        <taxon>Tracheophyta</taxon>
        <taxon>Spermatophyta</taxon>
        <taxon>Magnoliopsida</taxon>
        <taxon>Liliopsida</taxon>
        <taxon>Poales</taxon>
        <taxon>Poaceae</taxon>
        <taxon>BOP clade</taxon>
        <taxon>Oryzoideae</taxon>
        <taxon>Oryzeae</taxon>
        <taxon>Oryzinae</taxon>
        <taxon>Oryza</taxon>
    </lineage>
</organism>
<dbReference type="FunFam" id="3.30.420.40:FF:000048">
    <property type="entry name" value="ARP5 actin-related protein 5 homolog"/>
    <property type="match status" value="1"/>
</dbReference>
<reference evidence="4" key="2">
    <citation type="submission" date="2018-05" db="EMBL/GenBank/DDBJ databases">
        <title>OpunRS2 (Oryza punctata Reference Sequence Version 2).</title>
        <authorList>
            <person name="Zhang J."/>
            <person name="Kudrna D."/>
            <person name="Lee S."/>
            <person name="Talag J."/>
            <person name="Welchert J."/>
            <person name="Wing R.A."/>
        </authorList>
    </citation>
    <scope>NUCLEOTIDE SEQUENCE [LARGE SCALE GENOMIC DNA]</scope>
</reference>
<dbReference type="EnsemblPlants" id="OPUNC01G16760.1">
    <property type="protein sequence ID" value="OPUNC01G16760.1"/>
    <property type="gene ID" value="OPUNC01G16760"/>
</dbReference>
<evidence type="ECO:0000256" key="3">
    <source>
        <dbReference type="RuleBase" id="RU000487"/>
    </source>
</evidence>
<reference evidence="4" key="1">
    <citation type="submission" date="2015-04" db="UniProtKB">
        <authorList>
            <consortium name="EnsemblPlants"/>
        </authorList>
    </citation>
    <scope>IDENTIFICATION</scope>
</reference>
<protein>
    <recommendedName>
        <fullName evidence="6">Actin-related protein 5</fullName>
    </recommendedName>
</protein>
<comment type="subcellular location">
    <subcellularLocation>
        <location evidence="1">Nucleus</location>
    </subcellularLocation>
</comment>
<name>A0A0E0JJ11_ORYPU</name>
<sequence length="401" mass="46305">MPTGYRPDRETDFAGFPHTTPIVIDNGASTFRIGWAGEAEPRVAFRNIVQRPRHRSSGETVTVVGDTDPALMKYFDCTRSAIRSPFDDDVVYQFEYMEYILDFGFDRLGATSELLASTMHLVTNTIRNLGIVEKMDWPFRVNMEHAMLFHASITWEKAEELKKEHCYVALDYMSELQIFKLKEKKKQILLKTTTEGRMRAKQRRAEEEALREKQEEERRFLFAFGLRSFLKFQAHWEMDPTFVNKAEAVQQTPEPPKFRTLTAEDYRISIGIERFRCPEILFQPGMIGIDQAGIDEMVSISLRRLMEDESVKERLCQSILVTGGCSLIPGMIPRLESGIRQFRPYLSPLKLVRAADPLLDAWRGAAAFAASSKFGRHTFSLADYREHGENLFHRYNIVYSL</sequence>
<dbReference type="GO" id="GO:0005634">
    <property type="term" value="C:nucleus"/>
    <property type="evidence" value="ECO:0007669"/>
    <property type="project" value="UniProtKB-SubCell"/>
</dbReference>
<evidence type="ECO:0000256" key="1">
    <source>
        <dbReference type="ARBA" id="ARBA00004123"/>
    </source>
</evidence>
<dbReference type="InterPro" id="IPR043129">
    <property type="entry name" value="ATPase_NBD"/>
</dbReference>
<dbReference type="InterPro" id="IPR004000">
    <property type="entry name" value="Actin"/>
</dbReference>
<dbReference type="Proteomes" id="UP000026962">
    <property type="component" value="Chromosome 1"/>
</dbReference>